<dbReference type="GO" id="GO:0005634">
    <property type="term" value="C:nucleus"/>
    <property type="evidence" value="ECO:0007669"/>
    <property type="project" value="UniProtKB-SubCell"/>
</dbReference>
<dbReference type="PANTHER" id="PTHR46481">
    <property type="entry name" value="ZINC FINGER BED DOMAIN-CONTAINING PROTEIN 4"/>
    <property type="match status" value="1"/>
</dbReference>
<dbReference type="PANTHER" id="PTHR46481:SF10">
    <property type="entry name" value="ZINC FINGER BED DOMAIN-CONTAINING PROTEIN 39"/>
    <property type="match status" value="1"/>
</dbReference>
<dbReference type="InterPro" id="IPR052035">
    <property type="entry name" value="ZnF_BED_domain_contain"/>
</dbReference>
<dbReference type="AlphaFoldDB" id="A0A2N9EL67"/>
<evidence type="ECO:0000256" key="4">
    <source>
        <dbReference type="ARBA" id="ARBA00022833"/>
    </source>
</evidence>
<proteinExistence type="predicted"/>
<dbReference type="GO" id="GO:0003677">
    <property type="term" value="F:DNA binding"/>
    <property type="evidence" value="ECO:0007669"/>
    <property type="project" value="UniProtKB-KW"/>
</dbReference>
<evidence type="ECO:0000256" key="5">
    <source>
        <dbReference type="ARBA" id="ARBA00023125"/>
    </source>
</evidence>
<sequence>MNVIEDVKEVLENKIVNTLVMDANEDVKEVLENNVVNTLVMDANEDVKEVLENNVVNTLGMDANEDVVDTKKQDLKRTYAAMNGFKEITLSNGVKKAKCVHCDTKFVVEPGGGGGGMAQFREHFEQCRGHEETNKKRLIMTYKTRSVKIDNVRILKDFKYDQEKVRYAAAGMVIVNKCLFKMFKSKVFNSFVNSFNPKFEKIPPRIARSDCLVVYENEKEELKALLETVDQLSLTAELWPVGLKAVYVCLIGYFFDTEQKLQKRLLGLCDAPPPRSGLAISDAIFQCLLDWGIENKVSSITVDCSSASGVTLDHLKLRIGSNQKLLFGGKVFHQRCHVHIIDLMAQDGLHEIRNFVDKIRESVKYLSLSKERLLKFSEIVKQLHMPSKKLILDDSTCWNATYSMVVAAVEFRDVFPRYQVSDPDYYWLPTSEDWERGEQVCQILKVLDSVKNDFLGSEHLTAEIFMSGIWRIREVLNRKSMAENAYLQAVVLKMKGKFDKFWGELPLLVAIATVLHPRFNMTFLKFCLQEIYPEVEAKRQMTSVRDALYELFNAYVVNQVSSNRGQGMHGDCPKGCSSSTSVDTGNDKDPLSRIEKEFELYLSKERPAESNKSELDKYLEDVPYSWLDKSFNALEWWKGRCYGYDILSKLACDILSIPIVGATSRSALGTLHRNVDHYRASRSKETVQVLICAADWLKCSNEIKSLPDVSILFVDIGN</sequence>
<keyword evidence="5" id="KW-0238">DNA-binding</keyword>
<feature type="domain" description="hAT-like transposase RNase-H fold" evidence="9">
    <location>
        <begin position="456"/>
        <end position="555"/>
    </location>
</feature>
<keyword evidence="4" id="KW-0862">Zinc</keyword>
<evidence type="ECO:0000259" key="9">
    <source>
        <dbReference type="Pfam" id="PF14372"/>
    </source>
</evidence>
<gene>
    <name evidence="10" type="ORF">FSB_LOCUS3445</name>
</gene>
<dbReference type="Pfam" id="PF14372">
    <property type="entry name" value="hAT-like_RNase-H"/>
    <property type="match status" value="1"/>
</dbReference>
<reference evidence="10" key="1">
    <citation type="submission" date="2018-02" db="EMBL/GenBank/DDBJ databases">
        <authorList>
            <person name="Cohen D.B."/>
            <person name="Kent A.D."/>
        </authorList>
    </citation>
    <scope>NUCLEOTIDE SEQUENCE</scope>
</reference>
<evidence type="ECO:0000256" key="7">
    <source>
        <dbReference type="SAM" id="MobiDB-lite"/>
    </source>
</evidence>
<protein>
    <recommendedName>
        <fullName evidence="11">HAT C-terminal dimerisation domain-containing protein</fullName>
    </recommendedName>
</protein>
<name>A0A2N9EL67_FAGSY</name>
<dbReference type="InterPro" id="IPR008906">
    <property type="entry name" value="HATC_C_dom"/>
</dbReference>
<comment type="subcellular location">
    <subcellularLocation>
        <location evidence="1">Nucleus</location>
    </subcellularLocation>
</comment>
<dbReference type="InterPro" id="IPR012337">
    <property type="entry name" value="RNaseH-like_sf"/>
</dbReference>
<dbReference type="GO" id="GO:0046983">
    <property type="term" value="F:protein dimerization activity"/>
    <property type="evidence" value="ECO:0007669"/>
    <property type="project" value="InterPro"/>
</dbReference>
<evidence type="ECO:0008006" key="11">
    <source>
        <dbReference type="Google" id="ProtNLM"/>
    </source>
</evidence>
<feature type="domain" description="HAT C-terminal dimerisation" evidence="8">
    <location>
        <begin position="614"/>
        <end position="697"/>
    </location>
</feature>
<dbReference type="EMBL" id="OIVN01000168">
    <property type="protein sequence ID" value="SPC75563.1"/>
    <property type="molecule type" value="Genomic_DNA"/>
</dbReference>
<accession>A0A2N9EL67</accession>
<keyword evidence="3" id="KW-0863">Zinc-finger</keyword>
<feature type="region of interest" description="Disordered" evidence="7">
    <location>
        <begin position="568"/>
        <end position="588"/>
    </location>
</feature>
<dbReference type="Pfam" id="PF05699">
    <property type="entry name" value="Dimer_Tnp_hAT"/>
    <property type="match status" value="1"/>
</dbReference>
<dbReference type="InterPro" id="IPR025525">
    <property type="entry name" value="hAT-like_transposase_RNase-H"/>
</dbReference>
<evidence type="ECO:0000259" key="8">
    <source>
        <dbReference type="Pfam" id="PF05699"/>
    </source>
</evidence>
<organism evidence="10">
    <name type="scientific">Fagus sylvatica</name>
    <name type="common">Beechnut</name>
    <dbReference type="NCBI Taxonomy" id="28930"/>
    <lineage>
        <taxon>Eukaryota</taxon>
        <taxon>Viridiplantae</taxon>
        <taxon>Streptophyta</taxon>
        <taxon>Embryophyta</taxon>
        <taxon>Tracheophyta</taxon>
        <taxon>Spermatophyta</taxon>
        <taxon>Magnoliopsida</taxon>
        <taxon>eudicotyledons</taxon>
        <taxon>Gunneridae</taxon>
        <taxon>Pentapetalae</taxon>
        <taxon>rosids</taxon>
        <taxon>fabids</taxon>
        <taxon>Fagales</taxon>
        <taxon>Fagaceae</taxon>
        <taxon>Fagus</taxon>
    </lineage>
</organism>
<evidence type="ECO:0000256" key="1">
    <source>
        <dbReference type="ARBA" id="ARBA00004123"/>
    </source>
</evidence>
<keyword evidence="2" id="KW-0479">Metal-binding</keyword>
<evidence type="ECO:0000256" key="2">
    <source>
        <dbReference type="ARBA" id="ARBA00022723"/>
    </source>
</evidence>
<evidence type="ECO:0000313" key="10">
    <source>
        <dbReference type="EMBL" id="SPC75563.1"/>
    </source>
</evidence>
<keyword evidence="6" id="KW-0539">Nucleus</keyword>
<dbReference type="SUPFAM" id="SSF53098">
    <property type="entry name" value="Ribonuclease H-like"/>
    <property type="match status" value="1"/>
</dbReference>
<evidence type="ECO:0000256" key="3">
    <source>
        <dbReference type="ARBA" id="ARBA00022771"/>
    </source>
</evidence>
<evidence type="ECO:0000256" key="6">
    <source>
        <dbReference type="ARBA" id="ARBA00023242"/>
    </source>
</evidence>
<dbReference type="GO" id="GO:0008270">
    <property type="term" value="F:zinc ion binding"/>
    <property type="evidence" value="ECO:0007669"/>
    <property type="project" value="UniProtKB-KW"/>
</dbReference>